<dbReference type="EMBL" id="PKSM01000050">
    <property type="protein sequence ID" value="POW19359.1"/>
    <property type="molecule type" value="Genomic_DNA"/>
</dbReference>
<name>A0A2S4WC75_9BASI</name>
<evidence type="ECO:0000256" key="1">
    <source>
        <dbReference type="SAM" id="MobiDB-lite"/>
    </source>
</evidence>
<reference evidence="3" key="3">
    <citation type="journal article" date="2018" name="Mol. Plant Microbe Interact.">
        <title>Genome sequence resources for the wheat stripe rust pathogen (Puccinia striiformis f. sp. tritici) and the barley stripe rust pathogen (Puccinia striiformis f. sp. hordei).</title>
        <authorList>
            <person name="Xia C."/>
            <person name="Wang M."/>
            <person name="Yin C."/>
            <person name="Cornejo O.E."/>
            <person name="Hulbert S.H."/>
            <person name="Chen X."/>
        </authorList>
    </citation>
    <scope>NUCLEOTIDE SEQUENCE [LARGE SCALE GENOMIC DNA]</scope>
    <source>
        <strain evidence="3">93TX-2</strain>
    </source>
</reference>
<dbReference type="OrthoDB" id="10285275at2759"/>
<dbReference type="Proteomes" id="UP000238274">
    <property type="component" value="Unassembled WGS sequence"/>
</dbReference>
<evidence type="ECO:0000313" key="3">
    <source>
        <dbReference type="Proteomes" id="UP000238274"/>
    </source>
</evidence>
<keyword evidence="3" id="KW-1185">Reference proteome</keyword>
<feature type="region of interest" description="Disordered" evidence="1">
    <location>
        <begin position="104"/>
        <end position="127"/>
    </location>
</feature>
<accession>A0A2S4WC75</accession>
<dbReference type="AlphaFoldDB" id="A0A2S4WC75"/>
<dbReference type="VEuPathDB" id="FungiDB:PSTT_10323"/>
<organism evidence="2 3">
    <name type="scientific">Puccinia striiformis</name>
    <dbReference type="NCBI Taxonomy" id="27350"/>
    <lineage>
        <taxon>Eukaryota</taxon>
        <taxon>Fungi</taxon>
        <taxon>Dikarya</taxon>
        <taxon>Basidiomycota</taxon>
        <taxon>Pucciniomycotina</taxon>
        <taxon>Pucciniomycetes</taxon>
        <taxon>Pucciniales</taxon>
        <taxon>Pucciniaceae</taxon>
        <taxon>Puccinia</taxon>
    </lineage>
</organism>
<protein>
    <submittedName>
        <fullName evidence="2">Uncharacterized protein</fullName>
    </submittedName>
</protein>
<comment type="caution">
    <text evidence="2">The sequence shown here is derived from an EMBL/GenBank/DDBJ whole genome shotgun (WGS) entry which is preliminary data.</text>
</comment>
<dbReference type="VEuPathDB" id="FungiDB:PSHT_04740"/>
<reference evidence="2 3" key="1">
    <citation type="submission" date="2017-12" db="EMBL/GenBank/DDBJ databases">
        <title>Gene loss provides genomic basis for host adaptation in cereal stripe rust fungi.</title>
        <authorList>
            <person name="Xia C."/>
        </authorList>
    </citation>
    <scope>NUCLEOTIDE SEQUENCE [LARGE SCALE GENOMIC DNA]</scope>
    <source>
        <strain evidence="2 3">93TX-2</strain>
    </source>
</reference>
<reference evidence="3" key="2">
    <citation type="journal article" date="2018" name="BMC Genomics">
        <title>Genomic insights into host adaptation between the wheat stripe rust pathogen (Puccinia striiformis f. sp. tritici) and the barley stripe rust pathogen (Puccinia striiformis f. sp. hordei).</title>
        <authorList>
            <person name="Xia C."/>
            <person name="Wang M."/>
            <person name="Yin C."/>
            <person name="Cornejo O.E."/>
            <person name="Hulbert S.H."/>
            <person name="Chen X."/>
        </authorList>
    </citation>
    <scope>NUCLEOTIDE SEQUENCE [LARGE SCALE GENOMIC DNA]</scope>
    <source>
        <strain evidence="3">93TX-2</strain>
    </source>
</reference>
<sequence>MPKEPLKSGKILKLKPTMEEEFASFLGEIQWLEQTIQDQHTAYYHLRETRFRGTLIKRNRRLLENLKTLQEIHRLMPTSRKDRLFRLVHKGLVLEPLEPMELNEKSMPVKSSKTNARSPLTPAGDKDTSQAVFKVINPVSENSPSEGSSPIPLPSGKLRGDVLDIVMDGVTWEWLAQLNALLPKIMTLETATEIEALKGTHIEANRHLFDNLLLQRCVFRTADLIDRHRLVPPGHLESFLQLKDTLPFASITVHESEKILSVKDYWYRSGFSRFRYSKKFVDLVHKAS</sequence>
<gene>
    <name evidence="2" type="ORF">PSHT_04740</name>
</gene>
<proteinExistence type="predicted"/>
<feature type="compositionally biased region" description="Polar residues" evidence="1">
    <location>
        <begin position="109"/>
        <end position="118"/>
    </location>
</feature>
<evidence type="ECO:0000313" key="2">
    <source>
        <dbReference type="EMBL" id="POW19359.1"/>
    </source>
</evidence>